<dbReference type="EMBL" id="CP069026">
    <property type="protein sequence ID" value="QRC94312.1"/>
    <property type="molecule type" value="Genomic_DNA"/>
</dbReference>
<dbReference type="VEuPathDB" id="FungiDB:JI435_405590"/>
<accession>A0A7U2EX36</accession>
<proteinExistence type="predicted"/>
<dbReference type="Proteomes" id="UP000663193">
    <property type="component" value="Chromosome 4"/>
</dbReference>
<gene>
    <name evidence="1" type="ORF">JI435_405590</name>
</gene>
<name>A0A7U2EX36_PHANO</name>
<protein>
    <submittedName>
        <fullName evidence="1">Uncharacterized protein</fullName>
    </submittedName>
</protein>
<sequence>MPCRILVCVVTMGLYGVSSGCWGGLACCSVIKMGVLLMVHSEVSLVPLEFGSSRLACRRVEGACVIFCECFKTVPWEW</sequence>
<evidence type="ECO:0000313" key="2">
    <source>
        <dbReference type="Proteomes" id="UP000663193"/>
    </source>
</evidence>
<keyword evidence="2" id="KW-1185">Reference proteome</keyword>
<reference evidence="2" key="1">
    <citation type="journal article" date="2021" name="BMC Genomics">
        <title>Chromosome-level genome assembly and manually-curated proteome of model necrotroph Parastagonospora nodorum Sn15 reveals a genome-wide trove of candidate effector homologs, and redundancy of virulence-related functions within an accessory chromosome.</title>
        <authorList>
            <person name="Bertazzoni S."/>
            <person name="Jones D.A.B."/>
            <person name="Phan H.T."/>
            <person name="Tan K.-C."/>
            <person name="Hane J.K."/>
        </authorList>
    </citation>
    <scope>NUCLEOTIDE SEQUENCE [LARGE SCALE GENOMIC DNA]</scope>
    <source>
        <strain evidence="2">SN15 / ATCC MYA-4574 / FGSC 10173)</strain>
    </source>
</reference>
<evidence type="ECO:0000313" key="1">
    <source>
        <dbReference type="EMBL" id="QRC94312.1"/>
    </source>
</evidence>
<organism evidence="1 2">
    <name type="scientific">Phaeosphaeria nodorum (strain SN15 / ATCC MYA-4574 / FGSC 10173)</name>
    <name type="common">Glume blotch fungus</name>
    <name type="synonym">Parastagonospora nodorum</name>
    <dbReference type="NCBI Taxonomy" id="321614"/>
    <lineage>
        <taxon>Eukaryota</taxon>
        <taxon>Fungi</taxon>
        <taxon>Dikarya</taxon>
        <taxon>Ascomycota</taxon>
        <taxon>Pezizomycotina</taxon>
        <taxon>Dothideomycetes</taxon>
        <taxon>Pleosporomycetidae</taxon>
        <taxon>Pleosporales</taxon>
        <taxon>Pleosporineae</taxon>
        <taxon>Phaeosphaeriaceae</taxon>
        <taxon>Parastagonospora</taxon>
    </lineage>
</organism>
<dbReference type="PROSITE" id="PS51257">
    <property type="entry name" value="PROKAR_LIPOPROTEIN"/>
    <property type="match status" value="1"/>
</dbReference>
<dbReference type="AlphaFoldDB" id="A0A7U2EX36"/>